<keyword evidence="7" id="KW-0143">Chaperone</keyword>
<keyword evidence="5" id="KW-0809">Transit peptide</keyword>
<dbReference type="STRING" id="90262.A0A1X2IND6"/>
<comment type="function">
    <text evidence="8">Assembly factor required for Rieske Fe-S protein RIP1 incorporation into the cytochrome b-c1 (CIII) complex. Functions as a chaperone, binding to this subunit within the mitochondrial matrix and stabilizing it prior to its translocation and insertion into the late CIII dimeric intermediate within the mitochondrial inner membrane. Modulates the mitochondrial matrix zinc pool.</text>
</comment>
<accession>A0A1X2IND6</accession>
<dbReference type="GO" id="GO:0044183">
    <property type="term" value="F:protein folding chaperone"/>
    <property type="evidence" value="ECO:0007669"/>
    <property type="project" value="TreeGrafter"/>
</dbReference>
<comment type="similarity">
    <text evidence="2">Belongs to the complex I LYR family. MZM1 subfamily.</text>
</comment>
<gene>
    <name evidence="10" type="ORF">BCR42DRAFT_409983</name>
</gene>
<sequence length="95" mass="10780">MSTPSKQAVVAAYRQLLKTQKLVFGNDIPAIQAAKKETYARFMQFKDETNIEILDEKLALAKQVSSLLQQQSVIQGEPNNNNKNNGWNSDIYQHK</sequence>
<proteinExistence type="inferred from homology"/>
<evidence type="ECO:0000313" key="10">
    <source>
        <dbReference type="EMBL" id="ORZ19536.1"/>
    </source>
</evidence>
<dbReference type="InterPro" id="IPR045298">
    <property type="entry name" value="Complex1_LYR_LYRM7"/>
</dbReference>
<comment type="subunit">
    <text evidence="3">Interacts with RIP1.</text>
</comment>
<evidence type="ECO:0000256" key="2">
    <source>
        <dbReference type="ARBA" id="ARBA00009949"/>
    </source>
</evidence>
<name>A0A1X2IND6_9FUNG</name>
<dbReference type="EMBL" id="MCGE01000007">
    <property type="protein sequence ID" value="ORZ19536.1"/>
    <property type="molecule type" value="Genomic_DNA"/>
</dbReference>
<dbReference type="PANTHER" id="PTHR46749:SF1">
    <property type="entry name" value="COMPLEX III ASSEMBLY FACTOR LYRM7"/>
    <property type="match status" value="1"/>
</dbReference>
<dbReference type="PANTHER" id="PTHR46749">
    <property type="entry name" value="COMPLEX III ASSEMBLY FACTOR LYRM7"/>
    <property type="match status" value="1"/>
</dbReference>
<evidence type="ECO:0000256" key="4">
    <source>
        <dbReference type="ARBA" id="ARBA00015108"/>
    </source>
</evidence>
<organism evidence="10 11">
    <name type="scientific">Absidia repens</name>
    <dbReference type="NCBI Taxonomy" id="90262"/>
    <lineage>
        <taxon>Eukaryota</taxon>
        <taxon>Fungi</taxon>
        <taxon>Fungi incertae sedis</taxon>
        <taxon>Mucoromycota</taxon>
        <taxon>Mucoromycotina</taxon>
        <taxon>Mucoromycetes</taxon>
        <taxon>Mucorales</taxon>
        <taxon>Cunninghamellaceae</taxon>
        <taxon>Absidia</taxon>
    </lineage>
</organism>
<dbReference type="OrthoDB" id="529194at2759"/>
<reference evidence="10 11" key="1">
    <citation type="submission" date="2016-07" db="EMBL/GenBank/DDBJ databases">
        <title>Pervasive Adenine N6-methylation of Active Genes in Fungi.</title>
        <authorList>
            <consortium name="DOE Joint Genome Institute"/>
            <person name="Mondo S.J."/>
            <person name="Dannebaum R.O."/>
            <person name="Kuo R.C."/>
            <person name="Labutti K."/>
            <person name="Haridas S."/>
            <person name="Kuo A."/>
            <person name="Salamov A."/>
            <person name="Ahrendt S.R."/>
            <person name="Lipzen A."/>
            <person name="Sullivan W."/>
            <person name="Andreopoulos W.B."/>
            <person name="Clum A."/>
            <person name="Lindquist E."/>
            <person name="Daum C."/>
            <person name="Ramamoorthy G.K."/>
            <person name="Gryganskyi A."/>
            <person name="Culley D."/>
            <person name="Magnuson J.K."/>
            <person name="James T.Y."/>
            <person name="O'Malley M.A."/>
            <person name="Stajich J.E."/>
            <person name="Spatafora J.W."/>
            <person name="Visel A."/>
            <person name="Grigoriev I.V."/>
        </authorList>
    </citation>
    <scope>NUCLEOTIDE SEQUENCE [LARGE SCALE GENOMIC DNA]</scope>
    <source>
        <strain evidence="10 11">NRRL 1336</strain>
    </source>
</reference>
<dbReference type="InterPro" id="IPR050435">
    <property type="entry name" value="MZM1/LYRM7"/>
</dbReference>
<evidence type="ECO:0000256" key="9">
    <source>
        <dbReference type="SAM" id="MobiDB-lite"/>
    </source>
</evidence>
<evidence type="ECO:0000256" key="8">
    <source>
        <dbReference type="ARBA" id="ARBA00025268"/>
    </source>
</evidence>
<evidence type="ECO:0000256" key="3">
    <source>
        <dbReference type="ARBA" id="ARBA00011589"/>
    </source>
</evidence>
<dbReference type="CDD" id="cd20267">
    <property type="entry name" value="Complex1_LYR_LYRM7"/>
    <property type="match status" value="1"/>
</dbReference>
<comment type="caution">
    <text evidence="10">The sequence shown here is derived from an EMBL/GenBank/DDBJ whole genome shotgun (WGS) entry which is preliminary data.</text>
</comment>
<protein>
    <recommendedName>
        <fullName evidence="4">Mitochondrial zinc maintenance protein 1, mitochondrial</fullName>
    </recommendedName>
</protein>
<dbReference type="GO" id="GO:0034551">
    <property type="term" value="P:mitochondrial respiratory chain complex III assembly"/>
    <property type="evidence" value="ECO:0007669"/>
    <property type="project" value="InterPro"/>
</dbReference>
<feature type="region of interest" description="Disordered" evidence="9">
    <location>
        <begin position="72"/>
        <end position="95"/>
    </location>
</feature>
<evidence type="ECO:0000256" key="7">
    <source>
        <dbReference type="ARBA" id="ARBA00023186"/>
    </source>
</evidence>
<evidence type="ECO:0000256" key="5">
    <source>
        <dbReference type="ARBA" id="ARBA00022946"/>
    </source>
</evidence>
<dbReference type="Proteomes" id="UP000193560">
    <property type="component" value="Unassembled WGS sequence"/>
</dbReference>
<evidence type="ECO:0000256" key="1">
    <source>
        <dbReference type="ARBA" id="ARBA00004305"/>
    </source>
</evidence>
<evidence type="ECO:0000256" key="6">
    <source>
        <dbReference type="ARBA" id="ARBA00023128"/>
    </source>
</evidence>
<feature type="compositionally biased region" description="Low complexity" evidence="9">
    <location>
        <begin position="72"/>
        <end position="88"/>
    </location>
</feature>
<dbReference type="GO" id="GO:0005759">
    <property type="term" value="C:mitochondrial matrix"/>
    <property type="evidence" value="ECO:0007669"/>
    <property type="project" value="UniProtKB-SubCell"/>
</dbReference>
<evidence type="ECO:0000313" key="11">
    <source>
        <dbReference type="Proteomes" id="UP000193560"/>
    </source>
</evidence>
<dbReference type="AlphaFoldDB" id="A0A1X2IND6"/>
<comment type="subcellular location">
    <subcellularLocation>
        <location evidence="1">Mitochondrion matrix</location>
    </subcellularLocation>
</comment>
<keyword evidence="6" id="KW-0496">Mitochondrion</keyword>
<keyword evidence="11" id="KW-1185">Reference proteome</keyword>